<name>A0ABS9Z3N6_9HYPH</name>
<feature type="signal peptide" evidence="2">
    <location>
        <begin position="1"/>
        <end position="26"/>
    </location>
</feature>
<feature type="chain" id="PRO_5045326060" evidence="2">
    <location>
        <begin position="27"/>
        <end position="156"/>
    </location>
</feature>
<comment type="caution">
    <text evidence="3">The sequence shown here is derived from an EMBL/GenBank/DDBJ whole genome shotgun (WGS) entry which is preliminary data.</text>
</comment>
<evidence type="ECO:0000313" key="3">
    <source>
        <dbReference type="EMBL" id="MCI4682289.1"/>
    </source>
</evidence>
<accession>A0ABS9Z3N6</accession>
<dbReference type="Proteomes" id="UP001139104">
    <property type="component" value="Unassembled WGS sequence"/>
</dbReference>
<keyword evidence="4" id="KW-1185">Reference proteome</keyword>
<dbReference type="EMBL" id="JAIVFP010000001">
    <property type="protein sequence ID" value="MCI4682289.1"/>
    <property type="molecule type" value="Genomic_DNA"/>
</dbReference>
<evidence type="ECO:0000313" key="4">
    <source>
        <dbReference type="Proteomes" id="UP001139104"/>
    </source>
</evidence>
<proteinExistence type="predicted"/>
<feature type="region of interest" description="Disordered" evidence="1">
    <location>
        <begin position="53"/>
        <end position="88"/>
    </location>
</feature>
<keyword evidence="2" id="KW-0732">Signal</keyword>
<gene>
    <name evidence="3" type="ORF">K2U94_05870</name>
</gene>
<sequence length="156" mass="16421">MKRDRIQSTGLVALAAIAAMIAGADAATFGDLAGGRAEPPAYGPANAAPGGASTWFGGPQGAFPQPLDAPASAQVPPGGWTPPQAYLPFGPAGDLPNRRLQVWSFGQTNSTTDPFNMAGLSTPFMFVPWSTPLSAWSNAQTWNWWHERAGVQPPFW</sequence>
<protein>
    <submittedName>
        <fullName evidence="3">Uncharacterized protein</fullName>
    </submittedName>
</protein>
<reference evidence="3" key="1">
    <citation type="journal article" date="2022" name="ISME J.">
        <title>Identification of active gaseous-alkane degraders at natural gas seeps.</title>
        <authorList>
            <person name="Farhan Ul Haque M."/>
            <person name="Hernandez M."/>
            <person name="Crombie A.T."/>
            <person name="Murrell J.C."/>
        </authorList>
    </citation>
    <scope>NUCLEOTIDE SEQUENCE</scope>
    <source>
        <strain evidence="3">PC2</strain>
    </source>
</reference>
<organism evidence="3 4">
    <name type="scientific">Candidatus Rhodoblastus alkanivorans</name>
    <dbReference type="NCBI Taxonomy" id="2954117"/>
    <lineage>
        <taxon>Bacteria</taxon>
        <taxon>Pseudomonadati</taxon>
        <taxon>Pseudomonadota</taxon>
        <taxon>Alphaproteobacteria</taxon>
        <taxon>Hyphomicrobiales</taxon>
        <taxon>Rhodoblastaceae</taxon>
        <taxon>Rhodoblastus</taxon>
    </lineage>
</organism>
<dbReference type="RefSeq" id="WP_243066312.1">
    <property type="nucleotide sequence ID" value="NZ_JAIVFK010000040.1"/>
</dbReference>
<evidence type="ECO:0000256" key="1">
    <source>
        <dbReference type="SAM" id="MobiDB-lite"/>
    </source>
</evidence>
<evidence type="ECO:0000256" key="2">
    <source>
        <dbReference type="SAM" id="SignalP"/>
    </source>
</evidence>